<dbReference type="InterPro" id="IPR019775">
    <property type="entry name" value="WD40_repeat_CS"/>
</dbReference>
<reference evidence="8 9" key="1">
    <citation type="journal article" date="2010" name="Nature">
        <title>The Ectocarpus genome and the independent evolution of multicellularity in brown algae.</title>
        <authorList>
            <person name="Cock J.M."/>
            <person name="Sterck L."/>
            <person name="Rouze P."/>
            <person name="Scornet D."/>
            <person name="Allen A.E."/>
            <person name="Amoutzias G."/>
            <person name="Anthouard V."/>
            <person name="Artiguenave F."/>
            <person name="Aury J.M."/>
            <person name="Badger J.H."/>
            <person name="Beszteri B."/>
            <person name="Billiau K."/>
            <person name="Bonnet E."/>
            <person name="Bothwell J.H."/>
            <person name="Bowler C."/>
            <person name="Boyen C."/>
            <person name="Brownlee C."/>
            <person name="Carrano C.J."/>
            <person name="Charrier B."/>
            <person name="Cho G.Y."/>
            <person name="Coelho S.M."/>
            <person name="Collen J."/>
            <person name="Corre E."/>
            <person name="Da Silva C."/>
            <person name="Delage L."/>
            <person name="Delaroque N."/>
            <person name="Dittami S.M."/>
            <person name="Doulbeau S."/>
            <person name="Elias M."/>
            <person name="Farnham G."/>
            <person name="Gachon C.M."/>
            <person name="Gschloessl B."/>
            <person name="Heesch S."/>
            <person name="Jabbari K."/>
            <person name="Jubin C."/>
            <person name="Kawai H."/>
            <person name="Kimura K."/>
            <person name="Kloareg B."/>
            <person name="Kupper F.C."/>
            <person name="Lang D."/>
            <person name="Le Bail A."/>
            <person name="Leblanc C."/>
            <person name="Lerouge P."/>
            <person name="Lohr M."/>
            <person name="Lopez P.J."/>
            <person name="Martens C."/>
            <person name="Maumus F."/>
            <person name="Michel G."/>
            <person name="Miranda-Saavedra D."/>
            <person name="Morales J."/>
            <person name="Moreau H."/>
            <person name="Motomura T."/>
            <person name="Nagasato C."/>
            <person name="Napoli C.A."/>
            <person name="Nelson D.R."/>
            <person name="Nyvall-Collen P."/>
            <person name="Peters A.F."/>
            <person name="Pommier C."/>
            <person name="Potin P."/>
            <person name="Poulain J."/>
            <person name="Quesneville H."/>
            <person name="Read B."/>
            <person name="Rensing S.A."/>
            <person name="Ritter A."/>
            <person name="Rousvoal S."/>
            <person name="Samanta M."/>
            <person name="Samson G."/>
            <person name="Schroeder D.C."/>
            <person name="Segurens B."/>
            <person name="Strittmatter M."/>
            <person name="Tonon T."/>
            <person name="Tregear J.W."/>
            <person name="Valentin K."/>
            <person name="von Dassow P."/>
            <person name="Yamagishi T."/>
            <person name="Van de Peer Y."/>
            <person name="Wincker P."/>
        </authorList>
    </citation>
    <scope>NUCLEOTIDE SEQUENCE [LARGE SCALE GENOMIC DNA]</scope>
    <source>
        <strain evidence="9">Ec32 / CCAP1310/4</strain>
    </source>
</reference>
<feature type="compositionally biased region" description="Gly residues" evidence="7">
    <location>
        <begin position="281"/>
        <end position="292"/>
    </location>
</feature>
<proteinExistence type="predicted"/>
<dbReference type="InterPro" id="IPR028884">
    <property type="entry name" value="Trm82"/>
</dbReference>
<dbReference type="InParanoid" id="D8LHJ6"/>
<dbReference type="GO" id="GO:0006400">
    <property type="term" value="P:tRNA modification"/>
    <property type="evidence" value="ECO:0007669"/>
    <property type="project" value="TreeGrafter"/>
</dbReference>
<keyword evidence="9" id="KW-1185">Reference proteome</keyword>
<evidence type="ECO:0000256" key="5">
    <source>
        <dbReference type="ARBA" id="ARBA00023242"/>
    </source>
</evidence>
<feature type="repeat" description="WD" evidence="6">
    <location>
        <begin position="161"/>
        <end position="204"/>
    </location>
</feature>
<dbReference type="STRING" id="2880.D8LHJ6"/>
<dbReference type="GO" id="GO:0008168">
    <property type="term" value="F:methyltransferase activity"/>
    <property type="evidence" value="ECO:0007669"/>
    <property type="project" value="UniProtKB-KW"/>
</dbReference>
<protein>
    <submittedName>
        <fullName evidence="8">tRNA (Guanine-n(7)-)-methyltransferase complex subunit, putative</fullName>
    </submittedName>
</protein>
<evidence type="ECO:0000256" key="4">
    <source>
        <dbReference type="ARBA" id="ARBA00022737"/>
    </source>
</evidence>
<dbReference type="PROSITE" id="PS00678">
    <property type="entry name" value="WD_REPEATS_1"/>
    <property type="match status" value="1"/>
</dbReference>
<evidence type="ECO:0000256" key="1">
    <source>
        <dbReference type="ARBA" id="ARBA00004123"/>
    </source>
</evidence>
<dbReference type="InterPro" id="IPR036322">
    <property type="entry name" value="WD40_repeat_dom_sf"/>
</dbReference>
<dbReference type="OrthoDB" id="371245at2759"/>
<keyword evidence="2 6" id="KW-0853">WD repeat</keyword>
<dbReference type="PROSITE" id="PS50082">
    <property type="entry name" value="WD_REPEATS_2"/>
    <property type="match status" value="1"/>
</dbReference>
<dbReference type="eggNOG" id="KOG3914">
    <property type="taxonomic scope" value="Eukaryota"/>
</dbReference>
<dbReference type="GO" id="GO:0005634">
    <property type="term" value="C:nucleus"/>
    <property type="evidence" value="ECO:0007669"/>
    <property type="project" value="UniProtKB-SubCell"/>
</dbReference>
<keyword evidence="3" id="KW-0819">tRNA processing</keyword>
<keyword evidence="5" id="KW-0539">Nucleus</keyword>
<feature type="region of interest" description="Disordered" evidence="7">
    <location>
        <begin position="229"/>
        <end position="295"/>
    </location>
</feature>
<accession>D8LHJ6</accession>
<dbReference type="Proteomes" id="UP000002630">
    <property type="component" value="Linkage Group LG04"/>
</dbReference>
<dbReference type="EMBL" id="FN648371">
    <property type="protein sequence ID" value="CBN79278.1"/>
    <property type="molecule type" value="Genomic_DNA"/>
</dbReference>
<dbReference type="SUPFAM" id="SSF50978">
    <property type="entry name" value="WD40 repeat-like"/>
    <property type="match status" value="1"/>
</dbReference>
<evidence type="ECO:0000256" key="3">
    <source>
        <dbReference type="ARBA" id="ARBA00022694"/>
    </source>
</evidence>
<dbReference type="GO" id="GO:0005829">
    <property type="term" value="C:cytosol"/>
    <property type="evidence" value="ECO:0007669"/>
    <property type="project" value="TreeGrafter"/>
</dbReference>
<feature type="compositionally biased region" description="Low complexity" evidence="7">
    <location>
        <begin position="21"/>
        <end position="37"/>
    </location>
</feature>
<dbReference type="AlphaFoldDB" id="D8LHJ6"/>
<dbReference type="Gene3D" id="2.130.10.10">
    <property type="entry name" value="YVTN repeat-like/Quinoprotein amine dehydrogenase"/>
    <property type="match status" value="1"/>
</dbReference>
<dbReference type="GO" id="GO:0036265">
    <property type="term" value="P:RNA (guanine-N7)-methylation"/>
    <property type="evidence" value="ECO:0007669"/>
    <property type="project" value="InterPro"/>
</dbReference>
<sequence>MVALATEDKQVCVWRTGAGSGTAAGTTGAPADPGDASKATMEAAPAEAAAAASGHVLGKRELPKKPTSVLFAPVVAPRADGAAATREKTEEVVVVSDKCGDAYAAPLPDPSSALKHLLGHTAMTITAMVTLKRGQLLATADRAEHIRVSQFPRTTIVHTYLLGHQDFVSALAAVPGEGGTMLLSGGGDGRVGLWEAEAGRELAMISVRQACQDLADGDNASEGVATMDLEEEEGSKETAAAADGGGGGSGDASSCKNGDSGADSRGEGEAGSGGVTSETPKGGGGGGGGGGVPLSVSCSEDGRTVAVVVSGLEGLLLLNISHGGGGSEGAEGGAGAGASFSLTPRARLQLPSVPIQAGFLDGDLIVALPSASSADCLQAFSLRDGVGEGAVPAETGSAREKCMSINARAREQPNGGLVLQAAVPDEDATEALGGGLRKHKGTRSAGKSPDGWNNFSKSVYDRQQGWRTDGRGSSLYNYAIATSR</sequence>
<organism evidence="8 9">
    <name type="scientific">Ectocarpus siliculosus</name>
    <name type="common">Brown alga</name>
    <name type="synonym">Conferva siliculosa</name>
    <dbReference type="NCBI Taxonomy" id="2880"/>
    <lineage>
        <taxon>Eukaryota</taxon>
        <taxon>Sar</taxon>
        <taxon>Stramenopiles</taxon>
        <taxon>Ochrophyta</taxon>
        <taxon>PX clade</taxon>
        <taxon>Phaeophyceae</taxon>
        <taxon>Ectocarpales</taxon>
        <taxon>Ectocarpaceae</taxon>
        <taxon>Ectocarpus</taxon>
    </lineage>
</organism>
<keyword evidence="4" id="KW-0677">Repeat</keyword>
<feature type="region of interest" description="Disordered" evidence="7">
    <location>
        <begin position="432"/>
        <end position="456"/>
    </location>
</feature>
<dbReference type="SMART" id="SM00320">
    <property type="entry name" value="WD40"/>
    <property type="match status" value="2"/>
</dbReference>
<dbReference type="EMBL" id="FN649729">
    <property type="protein sequence ID" value="CBN79278.1"/>
    <property type="molecule type" value="Genomic_DNA"/>
</dbReference>
<evidence type="ECO:0000313" key="8">
    <source>
        <dbReference type="EMBL" id="CBN79278.1"/>
    </source>
</evidence>
<dbReference type="InterPro" id="IPR001680">
    <property type="entry name" value="WD40_rpt"/>
</dbReference>
<dbReference type="GO" id="GO:0043527">
    <property type="term" value="C:tRNA methyltransferase complex"/>
    <property type="evidence" value="ECO:0007669"/>
    <property type="project" value="TreeGrafter"/>
</dbReference>
<feature type="region of interest" description="Disordered" evidence="7">
    <location>
        <begin position="18"/>
        <end position="37"/>
    </location>
</feature>
<evidence type="ECO:0000256" key="2">
    <source>
        <dbReference type="ARBA" id="ARBA00022574"/>
    </source>
</evidence>
<dbReference type="InterPro" id="IPR015943">
    <property type="entry name" value="WD40/YVTN_repeat-like_dom_sf"/>
</dbReference>
<gene>
    <name evidence="8" type="ORF">Esi_0196_0038</name>
</gene>
<dbReference type="PANTHER" id="PTHR16288:SF0">
    <property type="entry name" value="TRNA (GUANINE-N(7)-)-METHYLTRANSFERASE NON-CATALYTIC SUBUNIT WDR4"/>
    <property type="match status" value="1"/>
</dbReference>
<evidence type="ECO:0000256" key="6">
    <source>
        <dbReference type="PROSITE-ProRule" id="PRU00221"/>
    </source>
</evidence>
<evidence type="ECO:0000313" key="9">
    <source>
        <dbReference type="Proteomes" id="UP000002630"/>
    </source>
</evidence>
<name>D8LHJ6_ECTSI</name>
<comment type="subcellular location">
    <subcellularLocation>
        <location evidence="1">Nucleus</location>
    </subcellularLocation>
</comment>
<evidence type="ECO:0000256" key="7">
    <source>
        <dbReference type="SAM" id="MobiDB-lite"/>
    </source>
</evidence>
<dbReference type="PANTHER" id="PTHR16288">
    <property type="entry name" value="WD40 REPEAT PROTEIN 4"/>
    <property type="match status" value="1"/>
</dbReference>
<dbReference type="PROSITE" id="PS50294">
    <property type="entry name" value="WD_REPEATS_REGION"/>
    <property type="match status" value="1"/>
</dbReference>